<dbReference type="EMBL" id="JAYFUL010000002">
    <property type="protein sequence ID" value="MEA5256750.1"/>
    <property type="molecule type" value="Genomic_DNA"/>
</dbReference>
<evidence type="ECO:0000313" key="3">
    <source>
        <dbReference type="Proteomes" id="UP001304671"/>
    </source>
</evidence>
<dbReference type="InterPro" id="IPR026444">
    <property type="entry name" value="Secre_tail"/>
</dbReference>
<accession>A0ABU5QIZ6</accession>
<feature type="domain" description="Secretion system C-terminal sorting" evidence="1">
    <location>
        <begin position="342"/>
        <end position="416"/>
    </location>
</feature>
<keyword evidence="3" id="KW-1185">Reference proteome</keyword>
<reference evidence="2 3" key="1">
    <citation type="submission" date="2023-12" db="EMBL/GenBank/DDBJ databases">
        <title>Novel species of the genus Arcicella isolated from rivers.</title>
        <authorList>
            <person name="Lu H."/>
        </authorList>
    </citation>
    <scope>NUCLEOTIDE SEQUENCE [LARGE SCALE GENOMIC DNA]</scope>
    <source>
        <strain evidence="2 3">LMG 21963</strain>
    </source>
</reference>
<proteinExistence type="predicted"/>
<evidence type="ECO:0000259" key="1">
    <source>
        <dbReference type="Pfam" id="PF18962"/>
    </source>
</evidence>
<protein>
    <submittedName>
        <fullName evidence="2">T9SS type A sorting domain-containing protein</fullName>
    </submittedName>
</protein>
<dbReference type="NCBIfam" id="TIGR04183">
    <property type="entry name" value="Por_Secre_tail"/>
    <property type="match status" value="1"/>
</dbReference>
<evidence type="ECO:0000313" key="2">
    <source>
        <dbReference type="EMBL" id="MEA5256750.1"/>
    </source>
</evidence>
<dbReference type="Pfam" id="PF18962">
    <property type="entry name" value="Por_Secre_tail"/>
    <property type="match status" value="1"/>
</dbReference>
<sequence length="418" mass="46552">MKLTLIVLFWGFFFTVAQTQVIYFHQNFETATSSSQTPFENETTPTIGQFNYLTNVLINVSGEKYLKFIGNNSICRATRSTDFSPTPSTLYVQFSVRASSIGAENPNAVEFYFGDGANFDNSTASPTSPVMSIKFGVNTPSSLIIQGAPQLANSFIPVTLFINNSNGTMSYNDGTRSGLVNVKKYDLYAGSTLISNDQPLDNLNGNLTKFKILTKNITGSPTLDFDNFIIKNDFIKLSTALTSFKAQSVETHKVALSWETATEINSDYFVLERSRDSINYIQISKIKAAGESSNKTTYQFVDETPWFGTNYYRLKLIETDKKEQVFIPQSIVISDANVPFGVFPNPVITPEFYVKVENAEDSELSLFDFNGRNIAFEKNTITDTILKVIPSEGLNLGMYVLKVKNAGSVKEHKVIVFK</sequence>
<comment type="caution">
    <text evidence="2">The sequence shown here is derived from an EMBL/GenBank/DDBJ whole genome shotgun (WGS) entry which is preliminary data.</text>
</comment>
<dbReference type="Proteomes" id="UP001304671">
    <property type="component" value="Unassembled WGS sequence"/>
</dbReference>
<dbReference type="RefSeq" id="WP_323246655.1">
    <property type="nucleotide sequence ID" value="NZ_JAYFUL010000002.1"/>
</dbReference>
<gene>
    <name evidence="2" type="ORF">VB264_03070</name>
</gene>
<organism evidence="2 3">
    <name type="scientific">Arcicella aquatica</name>
    <dbReference type="NCBI Taxonomy" id="217141"/>
    <lineage>
        <taxon>Bacteria</taxon>
        <taxon>Pseudomonadati</taxon>
        <taxon>Bacteroidota</taxon>
        <taxon>Cytophagia</taxon>
        <taxon>Cytophagales</taxon>
        <taxon>Flectobacillaceae</taxon>
        <taxon>Arcicella</taxon>
    </lineage>
</organism>
<name>A0ABU5QIZ6_9BACT</name>